<evidence type="ECO:0000313" key="2">
    <source>
        <dbReference type="Proteomes" id="UP000005237"/>
    </source>
</evidence>
<dbReference type="EnsemblMetazoa" id="CJA28191.1">
    <property type="protein sequence ID" value="CJA28191.1"/>
    <property type="gene ID" value="WBGene00183765"/>
</dbReference>
<dbReference type="Proteomes" id="UP000005237">
    <property type="component" value="Unassembled WGS sequence"/>
</dbReference>
<evidence type="ECO:0000313" key="1">
    <source>
        <dbReference type="EnsemblMetazoa" id="CJA28191.1"/>
    </source>
</evidence>
<sequence length="66" mass="7479">MSTHFNECDRNPFNDSVSENKRPLLTYSSLSLNGLRSHSFDNIKIRADIPCGKAVILKGLWIRTEA</sequence>
<accession>A0A8R1IDU0</accession>
<keyword evidence="2" id="KW-1185">Reference proteome</keyword>
<dbReference type="AlphaFoldDB" id="A0A8R1IDU0"/>
<reference evidence="1" key="2">
    <citation type="submission" date="2022-06" db="UniProtKB">
        <authorList>
            <consortium name="EnsemblMetazoa"/>
        </authorList>
    </citation>
    <scope>IDENTIFICATION</scope>
    <source>
        <strain evidence="1">DF5081</strain>
    </source>
</reference>
<reference evidence="2" key="1">
    <citation type="submission" date="2010-08" db="EMBL/GenBank/DDBJ databases">
        <authorList>
            <consortium name="Caenorhabditis japonica Sequencing Consortium"/>
            <person name="Wilson R.K."/>
        </authorList>
    </citation>
    <scope>NUCLEOTIDE SEQUENCE [LARGE SCALE GENOMIC DNA]</scope>
    <source>
        <strain evidence="2">DF5081</strain>
    </source>
</reference>
<organism evidence="1 2">
    <name type="scientific">Caenorhabditis japonica</name>
    <dbReference type="NCBI Taxonomy" id="281687"/>
    <lineage>
        <taxon>Eukaryota</taxon>
        <taxon>Metazoa</taxon>
        <taxon>Ecdysozoa</taxon>
        <taxon>Nematoda</taxon>
        <taxon>Chromadorea</taxon>
        <taxon>Rhabditida</taxon>
        <taxon>Rhabditina</taxon>
        <taxon>Rhabditomorpha</taxon>
        <taxon>Rhabditoidea</taxon>
        <taxon>Rhabditidae</taxon>
        <taxon>Peloderinae</taxon>
        <taxon>Caenorhabditis</taxon>
    </lineage>
</organism>
<proteinExistence type="predicted"/>
<protein>
    <submittedName>
        <fullName evidence="1">Uncharacterized protein</fullName>
    </submittedName>
</protein>
<name>A0A8R1IDU0_CAEJA</name>